<dbReference type="AlphaFoldDB" id="A0A4C1WHR3"/>
<reference evidence="2 3" key="1">
    <citation type="journal article" date="2019" name="Commun. Biol.">
        <title>The bagworm genome reveals a unique fibroin gene that provides high tensile strength.</title>
        <authorList>
            <person name="Kono N."/>
            <person name="Nakamura H."/>
            <person name="Ohtoshi R."/>
            <person name="Tomita M."/>
            <person name="Numata K."/>
            <person name="Arakawa K."/>
        </authorList>
    </citation>
    <scope>NUCLEOTIDE SEQUENCE [LARGE SCALE GENOMIC DNA]</scope>
</reference>
<keyword evidence="3" id="KW-1185">Reference proteome</keyword>
<protein>
    <submittedName>
        <fullName evidence="2">Uncharacterized protein</fullName>
    </submittedName>
</protein>
<comment type="caution">
    <text evidence="2">The sequence shown here is derived from an EMBL/GenBank/DDBJ whole genome shotgun (WGS) entry which is preliminary data.</text>
</comment>
<feature type="compositionally biased region" description="Low complexity" evidence="1">
    <location>
        <begin position="108"/>
        <end position="123"/>
    </location>
</feature>
<dbReference type="EMBL" id="BGZK01000568">
    <property type="protein sequence ID" value="GBP50593.1"/>
    <property type="molecule type" value="Genomic_DNA"/>
</dbReference>
<evidence type="ECO:0000256" key="1">
    <source>
        <dbReference type="SAM" id="MobiDB-lite"/>
    </source>
</evidence>
<organism evidence="2 3">
    <name type="scientific">Eumeta variegata</name>
    <name type="common">Bagworm moth</name>
    <name type="synonym">Eumeta japonica</name>
    <dbReference type="NCBI Taxonomy" id="151549"/>
    <lineage>
        <taxon>Eukaryota</taxon>
        <taxon>Metazoa</taxon>
        <taxon>Ecdysozoa</taxon>
        <taxon>Arthropoda</taxon>
        <taxon>Hexapoda</taxon>
        <taxon>Insecta</taxon>
        <taxon>Pterygota</taxon>
        <taxon>Neoptera</taxon>
        <taxon>Endopterygota</taxon>
        <taxon>Lepidoptera</taxon>
        <taxon>Glossata</taxon>
        <taxon>Ditrysia</taxon>
        <taxon>Tineoidea</taxon>
        <taxon>Psychidae</taxon>
        <taxon>Oiketicinae</taxon>
        <taxon>Eumeta</taxon>
    </lineage>
</organism>
<feature type="region of interest" description="Disordered" evidence="1">
    <location>
        <begin position="104"/>
        <end position="196"/>
    </location>
</feature>
<dbReference type="Proteomes" id="UP000299102">
    <property type="component" value="Unassembled WGS sequence"/>
</dbReference>
<proteinExistence type="predicted"/>
<evidence type="ECO:0000313" key="3">
    <source>
        <dbReference type="Proteomes" id="UP000299102"/>
    </source>
</evidence>
<gene>
    <name evidence="2" type="ORF">EVAR_29352_1</name>
</gene>
<sequence length="196" mass="21219">MGGGRAGASASALAVQFRITKSPDPSAEPPARRGVYYTAAVPFASGARGRDRRERDAAARPTETQHSFITALAVLYPPSGRRATKKITLHLLLTRFIRSGANRWSRTPGAARRAPRGLPLSPSARSKTRHHQRLEDHHEASAAGGRAFSFRKLARRETTASAWRASPLRPRRRRPPTGGPSRAGRQSCAARVSACA</sequence>
<name>A0A4C1WHR3_EUMVA</name>
<evidence type="ECO:0000313" key="2">
    <source>
        <dbReference type="EMBL" id="GBP50593.1"/>
    </source>
</evidence>
<accession>A0A4C1WHR3</accession>